<gene>
    <name evidence="2" type="ORF">JBJ86_12795</name>
</gene>
<evidence type="ECO:0000313" key="3">
    <source>
        <dbReference type="Proteomes" id="UP000866496"/>
    </source>
</evidence>
<evidence type="ECO:0000313" key="2">
    <source>
        <dbReference type="EMBL" id="HAU1881116.1"/>
    </source>
</evidence>
<protein>
    <recommendedName>
        <fullName evidence="1">Swiss Army Knife 2H phosphoesterase domain-containing protein</fullName>
    </recommendedName>
</protein>
<dbReference type="RefSeq" id="WP_010946319.1">
    <property type="nucleotide sequence ID" value="NZ_CCZO01000011.1"/>
</dbReference>
<feature type="domain" description="Swiss Army Knife 2H phosphoesterase" evidence="1">
    <location>
        <begin position="47"/>
        <end position="157"/>
    </location>
</feature>
<accession>A0AAN5PLE2</accession>
<dbReference type="GeneID" id="57034576"/>
<dbReference type="AlphaFoldDB" id="A0AAN5PLE2"/>
<proteinExistence type="predicted"/>
<name>A0AAN5PLE2_LEGPN</name>
<dbReference type="Pfam" id="PF22547">
    <property type="entry name" value="2H-SAK"/>
    <property type="match status" value="1"/>
</dbReference>
<comment type="caution">
    <text evidence="2">The sequence shown here is derived from an EMBL/GenBank/DDBJ whole genome shotgun (WGS) entry which is preliminary data.</text>
</comment>
<dbReference type="InterPro" id="IPR054498">
    <property type="entry name" value="2H-SAK"/>
</dbReference>
<dbReference type="EMBL" id="DACWHX010000016">
    <property type="protein sequence ID" value="HAU1881116.1"/>
    <property type="molecule type" value="Genomic_DNA"/>
</dbReference>
<reference evidence="2" key="2">
    <citation type="submission" date="2019-10" db="EMBL/GenBank/DDBJ databases">
        <authorList>
            <consortium name="NCBI Pathogen Detection Project"/>
        </authorList>
    </citation>
    <scope>NUCLEOTIDE SEQUENCE</scope>
    <source>
        <strain evidence="2">AZ00058701</strain>
    </source>
</reference>
<reference evidence="2" key="1">
    <citation type="journal article" date="2018" name="Genome Biol.">
        <title>SKESA: strategic k-mer extension for scrupulous assemblies.</title>
        <authorList>
            <person name="Souvorov A."/>
            <person name="Agarwala R."/>
            <person name="Lipman D.J."/>
        </authorList>
    </citation>
    <scope>NUCLEOTIDE SEQUENCE</scope>
    <source>
        <strain evidence="2">AZ00058701</strain>
    </source>
</reference>
<organism evidence="2 3">
    <name type="scientific">Legionella pneumophila</name>
    <dbReference type="NCBI Taxonomy" id="446"/>
    <lineage>
        <taxon>Bacteria</taxon>
        <taxon>Pseudomonadati</taxon>
        <taxon>Pseudomonadota</taxon>
        <taxon>Gammaproteobacteria</taxon>
        <taxon>Legionellales</taxon>
        <taxon>Legionellaceae</taxon>
        <taxon>Legionella</taxon>
    </lineage>
</organism>
<dbReference type="Proteomes" id="UP000866496">
    <property type="component" value="Unassembled WGS sequence"/>
</dbReference>
<sequence length="159" mass="18340">MTGLYCISKDKDEKSIHSALNNPALLNKAMQLKSIGKVALSQNQLTYLKIHDEWIHELFPLLQNEQIRKPDYFGNESIGAHISIIYPEENTTINPKELDQEHRFKIKNIIKANLELKKYYAIIVEASSLARLRKAYGLPENLYFKGYSIHFHITVGVEI</sequence>
<evidence type="ECO:0000259" key="1">
    <source>
        <dbReference type="Pfam" id="PF22547"/>
    </source>
</evidence>